<reference evidence="1 2" key="1">
    <citation type="submission" date="2017-01" db="EMBL/GenBank/DDBJ databases">
        <title>Deconstructing symbiosis and pathogenesis requirements using a combined genomic-metabolomic approach.</title>
        <authorList>
            <person name="Tobias N.J."/>
            <person name="Wolff H."/>
            <person name="Djahanschiri B."/>
            <person name="Ebersberger I."/>
            <person name="Bode H.B."/>
        </authorList>
    </citation>
    <scope>NUCLEOTIDE SEQUENCE [LARGE SCALE GENOMIC DNA]</scope>
    <source>
        <strain evidence="1 2">DSM 4764</strain>
    </source>
</reference>
<keyword evidence="2" id="KW-1185">Reference proteome</keyword>
<dbReference type="STRING" id="40578.Xbed_03519"/>
<evidence type="ECO:0000313" key="1">
    <source>
        <dbReference type="EMBL" id="OTA16047.1"/>
    </source>
</evidence>
<dbReference type="Proteomes" id="UP000194204">
    <property type="component" value="Unassembled WGS sequence"/>
</dbReference>
<dbReference type="AlphaFoldDB" id="A0A1Y2SDK7"/>
<gene>
    <name evidence="1" type="ORF">Xbed_03519</name>
</gene>
<evidence type="ECO:0000313" key="2">
    <source>
        <dbReference type="Proteomes" id="UP000194204"/>
    </source>
</evidence>
<dbReference type="Pfam" id="PF11236">
    <property type="entry name" value="DUF3037"/>
    <property type="match status" value="1"/>
</dbReference>
<dbReference type="InterPro" id="IPR021398">
    <property type="entry name" value="DUF3037"/>
</dbReference>
<proteinExistence type="predicted"/>
<protein>
    <recommendedName>
        <fullName evidence="3">DUF3037 domain-containing protein</fullName>
    </recommendedName>
</protein>
<dbReference type="RefSeq" id="WP_086114112.1">
    <property type="nucleotide sequence ID" value="NZ_CAWNHF010000154.1"/>
</dbReference>
<sequence length="272" mass="31464">MSTPCLYSIIRYAPYAETEEFANIGVVICAPKLGKMSFKLTKSNDARVRNFFKDDTIFHAVKPSIEQELQTACSLVSQIGNPRKVADFFNTFTSPRESIFYYSIPRIILTSAYDAELVRLYKKFIKHTEYTKERREEILVKELRSRFQSHQELKNAFKKETLGGELTRFSMPLVAKNDEHILCAIKPLAFTQDEPSKMLEHCDTWVSRVKRAVTEDIFDLDAVLFTIDSHRKPSIAEQKAIDEIQKTLDNNKICHFRHNDSHSIVQFAKDSI</sequence>
<accession>A0A1Y2SDK7</accession>
<name>A0A1Y2SDK7_9GAMM</name>
<organism evidence="1 2">
    <name type="scientific">Xenorhabdus beddingii</name>
    <dbReference type="NCBI Taxonomy" id="40578"/>
    <lineage>
        <taxon>Bacteria</taxon>
        <taxon>Pseudomonadati</taxon>
        <taxon>Pseudomonadota</taxon>
        <taxon>Gammaproteobacteria</taxon>
        <taxon>Enterobacterales</taxon>
        <taxon>Morganellaceae</taxon>
        <taxon>Xenorhabdus</taxon>
    </lineage>
</organism>
<dbReference type="EMBL" id="MUBK01000048">
    <property type="protein sequence ID" value="OTA16047.1"/>
    <property type="molecule type" value="Genomic_DNA"/>
</dbReference>
<evidence type="ECO:0008006" key="3">
    <source>
        <dbReference type="Google" id="ProtNLM"/>
    </source>
</evidence>
<comment type="caution">
    <text evidence="1">The sequence shown here is derived from an EMBL/GenBank/DDBJ whole genome shotgun (WGS) entry which is preliminary data.</text>
</comment>
<dbReference type="OrthoDB" id="8851633at2"/>